<keyword evidence="5" id="KW-0804">Transcription</keyword>
<organism evidence="7 8">
    <name type="scientific">Mycena alexandri</name>
    <dbReference type="NCBI Taxonomy" id="1745969"/>
    <lineage>
        <taxon>Eukaryota</taxon>
        <taxon>Fungi</taxon>
        <taxon>Dikarya</taxon>
        <taxon>Basidiomycota</taxon>
        <taxon>Agaricomycotina</taxon>
        <taxon>Agaricomycetes</taxon>
        <taxon>Agaricomycetidae</taxon>
        <taxon>Agaricales</taxon>
        <taxon>Marasmiineae</taxon>
        <taxon>Mycenaceae</taxon>
        <taxon>Mycena</taxon>
    </lineage>
</organism>
<dbReference type="GO" id="GO:0006351">
    <property type="term" value="P:DNA-templated transcription"/>
    <property type="evidence" value="ECO:0007669"/>
    <property type="project" value="InterPro"/>
</dbReference>
<keyword evidence="2" id="KW-0240">DNA-directed RNA polymerase</keyword>
<dbReference type="SUPFAM" id="SSF64484">
    <property type="entry name" value="beta and beta-prime subunits of DNA dependent RNA-polymerase"/>
    <property type="match status" value="1"/>
</dbReference>
<evidence type="ECO:0000313" key="7">
    <source>
        <dbReference type="EMBL" id="KAJ7036207.1"/>
    </source>
</evidence>
<dbReference type="InterPro" id="IPR007080">
    <property type="entry name" value="RNA_pol_Rpb1_1"/>
</dbReference>
<keyword evidence="4" id="KW-0548">Nucleotidyltransferase</keyword>
<dbReference type="AlphaFoldDB" id="A0AAD6T2M5"/>
<dbReference type="EMBL" id="JARJCM010000045">
    <property type="protein sequence ID" value="KAJ7036207.1"/>
    <property type="molecule type" value="Genomic_DNA"/>
</dbReference>
<comment type="caution">
    <text evidence="7">The sequence shown here is derived from an EMBL/GenBank/DDBJ whole genome shotgun (WGS) entry which is preliminary data.</text>
</comment>
<name>A0AAD6T2M5_9AGAR</name>
<evidence type="ECO:0000256" key="5">
    <source>
        <dbReference type="ARBA" id="ARBA00023163"/>
    </source>
</evidence>
<keyword evidence="3" id="KW-0808">Transferase</keyword>
<dbReference type="Pfam" id="PF04997">
    <property type="entry name" value="RNA_pol_Rpb1_1"/>
    <property type="match status" value="1"/>
</dbReference>
<accession>A0AAD6T2M5</accession>
<dbReference type="GO" id="GO:0003677">
    <property type="term" value="F:DNA binding"/>
    <property type="evidence" value="ECO:0007669"/>
    <property type="project" value="InterPro"/>
</dbReference>
<evidence type="ECO:0000313" key="8">
    <source>
        <dbReference type="Proteomes" id="UP001218188"/>
    </source>
</evidence>
<feature type="domain" description="RNA polymerase Rpb1" evidence="6">
    <location>
        <begin position="2"/>
        <end position="55"/>
    </location>
</feature>
<reference evidence="7" key="1">
    <citation type="submission" date="2023-03" db="EMBL/GenBank/DDBJ databases">
        <title>Massive genome expansion in bonnet fungi (Mycena s.s.) driven by repeated elements and novel gene families across ecological guilds.</title>
        <authorList>
            <consortium name="Lawrence Berkeley National Laboratory"/>
            <person name="Harder C.B."/>
            <person name="Miyauchi S."/>
            <person name="Viragh M."/>
            <person name="Kuo A."/>
            <person name="Thoen E."/>
            <person name="Andreopoulos B."/>
            <person name="Lu D."/>
            <person name="Skrede I."/>
            <person name="Drula E."/>
            <person name="Henrissat B."/>
            <person name="Morin E."/>
            <person name="Kohler A."/>
            <person name="Barry K."/>
            <person name="LaButti K."/>
            <person name="Morin E."/>
            <person name="Salamov A."/>
            <person name="Lipzen A."/>
            <person name="Mereny Z."/>
            <person name="Hegedus B."/>
            <person name="Baldrian P."/>
            <person name="Stursova M."/>
            <person name="Weitz H."/>
            <person name="Taylor A."/>
            <person name="Grigoriev I.V."/>
            <person name="Nagy L.G."/>
            <person name="Martin F."/>
            <person name="Kauserud H."/>
        </authorList>
    </citation>
    <scope>NUCLEOTIDE SEQUENCE</scope>
    <source>
        <strain evidence="7">CBHHK200</strain>
    </source>
</reference>
<sequence length="508" mass="56074">MTDSDLNLLGLSDEYGHPESMILTVMPVSPPPVRPSITVDGGVMRSEDDLTDKLEFKCLYTPTAFRKESILWHAVIQLNVSYVPVREHQYVQRAHRALRALLRHPPIPRSQHPGLRSLKHLSTPTTFGWIRIRLGVVALLLTWVSHSFGSHQIRVQVFAGKPGEVFTQKNPARVRVNAGHKYLVSGQGVKIDYDTIIEIVIPSMRTCLLGTTTSKSDHYCAPDDEKPSRITMVLLTKFQARNLFLNPNNVASTHLKCLYDGPLILIVLQLKEIIQIGSFLNAQHLNLLGIELSVLRFDSTSIQPIHQALEIPTTLISLSLSGPAAVYSTTWNLKFKIQAEIFDLGKIPRRPRRAQQWTDFVGDGELVMVFGSEVDILRTQTTALVNARPTRGHQDARLLAQIAHNFIISLLEPDDDGGVCGEVWQGGECVGSGWGEGGAREDGGGVGRGRCGCWSAQDAATHVVVAFLSFTYPPPPSSFLSHLFLHFGLRQPTTTTLGLPYSAGLPLL</sequence>
<dbReference type="Proteomes" id="UP001218188">
    <property type="component" value="Unassembled WGS sequence"/>
</dbReference>
<protein>
    <recommendedName>
        <fullName evidence="1">DNA-directed RNA polymerase</fullName>
        <ecNumber evidence="1">2.7.7.6</ecNumber>
    </recommendedName>
</protein>
<evidence type="ECO:0000256" key="1">
    <source>
        <dbReference type="ARBA" id="ARBA00012418"/>
    </source>
</evidence>
<gene>
    <name evidence="7" type="ORF">C8F04DRAFT_1339751</name>
</gene>
<keyword evidence="8" id="KW-1185">Reference proteome</keyword>
<dbReference type="GO" id="GO:0003899">
    <property type="term" value="F:DNA-directed RNA polymerase activity"/>
    <property type="evidence" value="ECO:0007669"/>
    <property type="project" value="UniProtKB-EC"/>
</dbReference>
<dbReference type="EC" id="2.7.7.6" evidence="1"/>
<evidence type="ECO:0000256" key="3">
    <source>
        <dbReference type="ARBA" id="ARBA00022679"/>
    </source>
</evidence>
<dbReference type="GO" id="GO:0000428">
    <property type="term" value="C:DNA-directed RNA polymerase complex"/>
    <property type="evidence" value="ECO:0007669"/>
    <property type="project" value="UniProtKB-KW"/>
</dbReference>
<evidence type="ECO:0000256" key="4">
    <source>
        <dbReference type="ARBA" id="ARBA00022695"/>
    </source>
</evidence>
<evidence type="ECO:0000259" key="6">
    <source>
        <dbReference type="Pfam" id="PF04997"/>
    </source>
</evidence>
<evidence type="ECO:0000256" key="2">
    <source>
        <dbReference type="ARBA" id="ARBA00022478"/>
    </source>
</evidence>
<proteinExistence type="predicted"/>